<reference evidence="1" key="2">
    <citation type="journal article" date="2021" name="Genome Biol. Evol.">
        <title>Developing a high-quality reference genome for a parasitic bivalve with doubly uniparental inheritance (Bivalvia: Unionida).</title>
        <authorList>
            <person name="Smith C.H."/>
        </authorList>
    </citation>
    <scope>NUCLEOTIDE SEQUENCE</scope>
    <source>
        <strain evidence="1">CHS0354</strain>
        <tissue evidence="1">Mantle</tissue>
    </source>
</reference>
<dbReference type="Proteomes" id="UP001195483">
    <property type="component" value="Unassembled WGS sequence"/>
</dbReference>
<sequence>MFARLYYIEFCITKLLLTKLWCSIPKSPASHDARLALEPAIGPAGDSVKKMAMFASGVTVLLKISGLLRANGARGDNDGEKGIWLPNLSGARGFSFLWYATVKDAMGAGLCNSGGLQIKRYDHVYVVMAFVTIVHKHK</sequence>
<comment type="caution">
    <text evidence="1">The sequence shown here is derived from an EMBL/GenBank/DDBJ whole genome shotgun (WGS) entry which is preliminary data.</text>
</comment>
<dbReference type="AlphaFoldDB" id="A0AAE0VPU6"/>
<evidence type="ECO:0000313" key="2">
    <source>
        <dbReference type="Proteomes" id="UP001195483"/>
    </source>
</evidence>
<protein>
    <submittedName>
        <fullName evidence="1">Uncharacterized protein</fullName>
    </submittedName>
</protein>
<organism evidence="1 2">
    <name type="scientific">Potamilus streckersoni</name>
    <dbReference type="NCBI Taxonomy" id="2493646"/>
    <lineage>
        <taxon>Eukaryota</taxon>
        <taxon>Metazoa</taxon>
        <taxon>Spiralia</taxon>
        <taxon>Lophotrochozoa</taxon>
        <taxon>Mollusca</taxon>
        <taxon>Bivalvia</taxon>
        <taxon>Autobranchia</taxon>
        <taxon>Heteroconchia</taxon>
        <taxon>Palaeoheterodonta</taxon>
        <taxon>Unionida</taxon>
        <taxon>Unionoidea</taxon>
        <taxon>Unionidae</taxon>
        <taxon>Ambleminae</taxon>
        <taxon>Lampsilini</taxon>
        <taxon>Potamilus</taxon>
    </lineage>
</organism>
<name>A0AAE0VPU6_9BIVA</name>
<dbReference type="EMBL" id="JAEAOA010000372">
    <property type="protein sequence ID" value="KAK3584625.1"/>
    <property type="molecule type" value="Genomic_DNA"/>
</dbReference>
<accession>A0AAE0VPU6</accession>
<evidence type="ECO:0000313" key="1">
    <source>
        <dbReference type="EMBL" id="KAK3584625.1"/>
    </source>
</evidence>
<reference evidence="1" key="1">
    <citation type="journal article" date="2021" name="Genome Biol. Evol.">
        <title>A High-Quality Reference Genome for a Parasitic Bivalve with Doubly Uniparental Inheritance (Bivalvia: Unionida).</title>
        <authorList>
            <person name="Smith C.H."/>
        </authorList>
    </citation>
    <scope>NUCLEOTIDE SEQUENCE</scope>
    <source>
        <strain evidence="1">CHS0354</strain>
    </source>
</reference>
<proteinExistence type="predicted"/>
<gene>
    <name evidence="1" type="ORF">CHS0354_005228</name>
</gene>
<reference evidence="1" key="3">
    <citation type="submission" date="2023-05" db="EMBL/GenBank/DDBJ databases">
        <authorList>
            <person name="Smith C.H."/>
        </authorList>
    </citation>
    <scope>NUCLEOTIDE SEQUENCE</scope>
    <source>
        <strain evidence="1">CHS0354</strain>
        <tissue evidence="1">Mantle</tissue>
    </source>
</reference>
<keyword evidence="2" id="KW-1185">Reference proteome</keyword>